<name>A0A8F3IP61_9CAUD</name>
<proteinExistence type="predicted"/>
<reference evidence="1" key="1">
    <citation type="submission" date="2021-04" db="EMBL/GenBank/DDBJ databases">
        <authorList>
            <person name="Edwards E.G."/>
            <person name="Siddiqui F.A."/>
            <person name="Anastasi R.E."/>
            <person name="Conroy D.J."/>
            <person name="Gerton T.J."/>
            <person name="Laizure I.E."/>
            <person name="Reynolds J.D."/>
            <person name="Ulker M."/>
            <person name="Ouellette S.K."/>
            <person name="Duggan K.O."/>
            <person name="Johnson K.C."/>
            <person name="MacLea K.S."/>
            <person name="Garlena R.A."/>
            <person name="Russell D.A."/>
            <person name="Jacobs-Sera D."/>
            <person name="Hatfull G.F."/>
        </authorList>
    </citation>
    <scope>NUCLEOTIDE SEQUENCE</scope>
</reference>
<dbReference type="EMBL" id="MW862992">
    <property type="protein sequence ID" value="QWY82778.1"/>
    <property type="molecule type" value="Genomic_DNA"/>
</dbReference>
<dbReference type="InterPro" id="IPR056037">
    <property type="entry name" value="DUF7620"/>
</dbReference>
<dbReference type="KEGG" id="vg:77932296"/>
<organism evidence="1 2">
    <name type="scientific">Arthrobacter phage SilentRX</name>
    <dbReference type="NCBI Taxonomy" id="2836091"/>
    <lineage>
        <taxon>Viruses</taxon>
        <taxon>Duplodnaviria</taxon>
        <taxon>Heunggongvirae</taxon>
        <taxon>Uroviricota</taxon>
        <taxon>Caudoviricetes</taxon>
        <taxon>Silentrexvirus</taxon>
        <taxon>Silentrexvirus silentrx</taxon>
    </lineage>
</organism>
<sequence>MKLSQIKSRIVECLTRDVRRKAEEAEAEQFAAHLQLDSAHHQLREAECLAERLQEMDRRNHYSQSLVESYRPKERPI</sequence>
<keyword evidence="2" id="KW-1185">Reference proteome</keyword>
<evidence type="ECO:0000313" key="1">
    <source>
        <dbReference type="EMBL" id="QWY82778.1"/>
    </source>
</evidence>
<dbReference type="GeneID" id="77932296"/>
<evidence type="ECO:0000313" key="2">
    <source>
        <dbReference type="Proteomes" id="UP000693725"/>
    </source>
</evidence>
<protein>
    <submittedName>
        <fullName evidence="1">Uncharacterized protein</fullName>
    </submittedName>
</protein>
<gene>
    <name evidence="1" type="primary">38</name>
    <name evidence="1" type="ORF">SEA_SILENTRX_38</name>
</gene>
<dbReference type="Proteomes" id="UP000693725">
    <property type="component" value="Segment"/>
</dbReference>
<accession>A0A8F3IP61</accession>
<dbReference type="Pfam" id="PF24596">
    <property type="entry name" value="DUF7620"/>
    <property type="match status" value="1"/>
</dbReference>
<dbReference type="RefSeq" id="YP_010656419.1">
    <property type="nucleotide sequence ID" value="NC_070838.1"/>
</dbReference>